<sequence length="194" mass="21246">MSATSTSQNWPTTAHRISKLILKLLILTSKNFAAWHLQVVALLEGLNPFGYVDGTLPCPSSTITVNDATVSNLHLLAENNKVLSFTVLSLGPSVKISFPLSLKLLLQTLRLPLSGPHLTTMFANKSKSRVMSLKDKLAYTTRGSKYVSDYLHDIKSVTHELALISHPLDDVDLVIHALNGLGSDFKEIRTTLKA</sequence>
<dbReference type="Proteomes" id="UP000828941">
    <property type="component" value="Chromosome 9"/>
</dbReference>
<keyword evidence="2" id="KW-1185">Reference proteome</keyword>
<gene>
    <name evidence="1" type="ORF">L6164_023548</name>
</gene>
<comment type="caution">
    <text evidence="1">The sequence shown here is derived from an EMBL/GenBank/DDBJ whole genome shotgun (WGS) entry which is preliminary data.</text>
</comment>
<dbReference type="EMBL" id="CM039434">
    <property type="protein sequence ID" value="KAI4323979.1"/>
    <property type="molecule type" value="Genomic_DNA"/>
</dbReference>
<accession>A0ACB9MKK5</accession>
<evidence type="ECO:0000313" key="1">
    <source>
        <dbReference type="EMBL" id="KAI4323979.1"/>
    </source>
</evidence>
<protein>
    <submittedName>
        <fullName evidence="1">Uncharacterized protein</fullName>
    </submittedName>
</protein>
<evidence type="ECO:0000313" key="2">
    <source>
        <dbReference type="Proteomes" id="UP000828941"/>
    </source>
</evidence>
<organism evidence="1 2">
    <name type="scientific">Bauhinia variegata</name>
    <name type="common">Purple orchid tree</name>
    <name type="synonym">Phanera variegata</name>
    <dbReference type="NCBI Taxonomy" id="167791"/>
    <lineage>
        <taxon>Eukaryota</taxon>
        <taxon>Viridiplantae</taxon>
        <taxon>Streptophyta</taxon>
        <taxon>Embryophyta</taxon>
        <taxon>Tracheophyta</taxon>
        <taxon>Spermatophyta</taxon>
        <taxon>Magnoliopsida</taxon>
        <taxon>eudicotyledons</taxon>
        <taxon>Gunneridae</taxon>
        <taxon>Pentapetalae</taxon>
        <taxon>rosids</taxon>
        <taxon>fabids</taxon>
        <taxon>Fabales</taxon>
        <taxon>Fabaceae</taxon>
        <taxon>Cercidoideae</taxon>
        <taxon>Cercideae</taxon>
        <taxon>Bauhiniinae</taxon>
        <taxon>Bauhinia</taxon>
    </lineage>
</organism>
<name>A0ACB9MKK5_BAUVA</name>
<reference evidence="1 2" key="1">
    <citation type="journal article" date="2022" name="DNA Res.">
        <title>Chromosomal-level genome assembly of the orchid tree Bauhinia variegata (Leguminosae; Cercidoideae) supports the allotetraploid origin hypothesis of Bauhinia.</title>
        <authorList>
            <person name="Zhong Y."/>
            <person name="Chen Y."/>
            <person name="Zheng D."/>
            <person name="Pang J."/>
            <person name="Liu Y."/>
            <person name="Luo S."/>
            <person name="Meng S."/>
            <person name="Qian L."/>
            <person name="Wei D."/>
            <person name="Dai S."/>
            <person name="Zhou R."/>
        </authorList>
    </citation>
    <scope>NUCLEOTIDE SEQUENCE [LARGE SCALE GENOMIC DNA]</scope>
    <source>
        <strain evidence="1">BV-YZ2020</strain>
    </source>
</reference>
<proteinExistence type="predicted"/>